<feature type="binding site" evidence="9">
    <location>
        <position position="404"/>
    </location>
    <ligand>
        <name>Mg(2+)</name>
        <dbReference type="ChEBI" id="CHEBI:18420"/>
        <label>2</label>
    </ligand>
</feature>
<evidence type="ECO:0000259" key="10">
    <source>
        <dbReference type="PROSITE" id="PS50522"/>
    </source>
</evidence>
<protein>
    <recommendedName>
        <fullName evidence="1">RNA-directed RNA polymerase</fullName>
        <ecNumber evidence="1">2.7.7.48</ecNumber>
    </recommendedName>
    <alternativeName>
        <fullName evidence="7">RNA replicase beta chain</fullName>
    </alternativeName>
</protein>
<evidence type="ECO:0000256" key="2">
    <source>
        <dbReference type="ARBA" id="ARBA00022484"/>
    </source>
</evidence>
<dbReference type="SUPFAM" id="SSF56672">
    <property type="entry name" value="DNA/RNA polymerases"/>
    <property type="match status" value="1"/>
</dbReference>
<dbReference type="Proteomes" id="UP000682484">
    <property type="component" value="Segment"/>
</dbReference>
<keyword evidence="4" id="KW-0548">Nucleotidyltransferase</keyword>
<dbReference type="InterPro" id="IPR007096">
    <property type="entry name" value="RNA-dir_Rpol_cat_phage"/>
</dbReference>
<comment type="cofactor">
    <cofactor evidence="9">
        <name>Mg(2+)</name>
        <dbReference type="ChEBI" id="CHEBI:18420"/>
    </cofactor>
    <text evidence="9">Binds 2 Mg(2+) per subunit.</text>
</comment>
<dbReference type="InterPro" id="IPR043502">
    <property type="entry name" value="DNA/RNA_pol_sf"/>
</dbReference>
<name>A0A8S5KYB5_9VIRU</name>
<evidence type="ECO:0000256" key="1">
    <source>
        <dbReference type="ARBA" id="ARBA00012494"/>
    </source>
</evidence>
<dbReference type="GO" id="GO:0000166">
    <property type="term" value="F:nucleotide binding"/>
    <property type="evidence" value="ECO:0007669"/>
    <property type="project" value="UniProtKB-KW"/>
</dbReference>
<evidence type="ECO:0000256" key="3">
    <source>
        <dbReference type="ARBA" id="ARBA00022679"/>
    </source>
</evidence>
<feature type="non-terminal residue" evidence="11">
    <location>
        <position position="553"/>
    </location>
</feature>
<reference evidence="11" key="1">
    <citation type="submission" date="2020-09" db="EMBL/GenBank/DDBJ databases">
        <title>Leviviricetes taxonomy.</title>
        <authorList>
            <person name="Stockdale S.R."/>
            <person name="Callanan J."/>
            <person name="Adriaenssens E.M."/>
            <person name="Kuhn J.H."/>
            <person name="Rumnieks J."/>
            <person name="Shkoporov A."/>
            <person name="Draper L.A."/>
            <person name="Ross P."/>
            <person name="Hill C."/>
        </authorList>
    </citation>
    <scope>NUCLEOTIDE SEQUENCE</scope>
</reference>
<evidence type="ECO:0000256" key="9">
    <source>
        <dbReference type="PIRSR" id="PIRSR605093-1"/>
    </source>
</evidence>
<dbReference type="GeneID" id="80397934"/>
<dbReference type="EMBL" id="BK013368">
    <property type="protein sequence ID" value="DAD49882.1"/>
    <property type="molecule type" value="Genomic_RNA"/>
</dbReference>
<dbReference type="InterPro" id="IPR005093">
    <property type="entry name" value="RNArep_beta"/>
</dbReference>
<keyword evidence="3" id="KW-0808">Transferase</keyword>
<keyword evidence="2 11" id="KW-0696">RNA-directed RNA polymerase</keyword>
<dbReference type="RefSeq" id="YP_010769034.1">
    <property type="nucleotide sequence ID" value="NC_073859.1"/>
</dbReference>
<dbReference type="PROSITE" id="PS50522">
    <property type="entry name" value="RDRP_PHAGE"/>
    <property type="match status" value="1"/>
</dbReference>
<sequence>MGNTSQKIDLVATLNRKDLRAVKKALRHRSEFVTINDSWAFVQKVACRFFKAVDTPIALSCYIMLQNNDIAGLISHSVSPHDYEDPHRFADDYACVSFLKKYEGFPKSLRADTKLAAMKSTVASELACEKTNRKLRHSVPSRHTLDMLLYAQELISDVLQDCPNLEKALGADGIPSYGPGTSSSCKGRYTSVYNKLDSDLHVTYKAAPLAKELLSIVPRLIPQYPDRFTADTDIVGEFCVPYSLMFIPGNRFTTVPKNAKTDRPICVEPHLNMVLQRIYGKVISKRLKRFGIDTEMQHEVNRTLAESCSIDDQMVTIDLSAASDTISVELVRNLLPEDWFNVLNNIRSHFTQYDDCLRENAKFSSMGNGFTFELETLIFWALTCAALHFNDLDRKNNVSVFGDDIIVATPAANTLVDLLTYCGFSLNKEKTFLYGPFKESCGSDFWNGYNVRPYFLKKEVLDIRQLFGLANGIRHYASRRGRNDYSCDRFKGVWSFVVDKIKKIEPYYPVGPKMLGDTVLWASPSEVSAEAVIPTMIDGICYSTQILDTGNRI</sequence>
<dbReference type="GO" id="GO:0046872">
    <property type="term" value="F:metal ion binding"/>
    <property type="evidence" value="ECO:0007669"/>
    <property type="project" value="UniProtKB-KW"/>
</dbReference>
<keyword evidence="12" id="KW-1185">Reference proteome</keyword>
<evidence type="ECO:0000313" key="12">
    <source>
        <dbReference type="Proteomes" id="UP000682484"/>
    </source>
</evidence>
<organism evidence="11 12">
    <name type="scientific">ssRNA phage ESE006</name>
    <dbReference type="NCBI Taxonomy" id="2785996"/>
    <lineage>
        <taxon>Viruses</taxon>
        <taxon>Riboviria</taxon>
        <taxon>Orthornavirae</taxon>
        <taxon>Lenarviricota</taxon>
        <taxon>Leviviricetes</taxon>
        <taxon>Norzivirales</taxon>
        <taxon>Fiersviridae</taxon>
        <taxon>Kehmevirus</taxon>
        <taxon>Kehmevirus defluviicola</taxon>
    </lineage>
</organism>
<keyword evidence="9" id="KW-0460">Magnesium</keyword>
<feature type="domain" description="RdRp catalytic" evidence="10">
    <location>
        <begin position="303"/>
        <end position="435"/>
    </location>
</feature>
<evidence type="ECO:0000256" key="6">
    <source>
        <dbReference type="ARBA" id="ARBA00022953"/>
    </source>
</evidence>
<feature type="binding site" evidence="9">
    <location>
        <position position="403"/>
    </location>
    <ligand>
        <name>Mg(2+)</name>
        <dbReference type="ChEBI" id="CHEBI:18420"/>
        <label>2</label>
    </ligand>
</feature>
<keyword evidence="6" id="KW-0693">Viral RNA replication</keyword>
<dbReference type="GO" id="GO:0003968">
    <property type="term" value="F:RNA-directed RNA polymerase activity"/>
    <property type="evidence" value="ECO:0007669"/>
    <property type="project" value="UniProtKB-KW"/>
</dbReference>
<dbReference type="Pfam" id="PF03431">
    <property type="entry name" value="RNA_replicase_B"/>
    <property type="match status" value="1"/>
</dbReference>
<evidence type="ECO:0000256" key="4">
    <source>
        <dbReference type="ARBA" id="ARBA00022695"/>
    </source>
</evidence>
<keyword evidence="5" id="KW-0547">Nucleotide-binding</keyword>
<dbReference type="KEGG" id="vg:80397934"/>
<comment type="catalytic activity">
    <reaction evidence="8">
        <text>RNA(n) + a ribonucleoside 5'-triphosphate = RNA(n+1) + diphosphate</text>
        <dbReference type="Rhea" id="RHEA:21248"/>
        <dbReference type="Rhea" id="RHEA-COMP:14527"/>
        <dbReference type="Rhea" id="RHEA-COMP:17342"/>
        <dbReference type="ChEBI" id="CHEBI:33019"/>
        <dbReference type="ChEBI" id="CHEBI:61557"/>
        <dbReference type="ChEBI" id="CHEBI:140395"/>
        <dbReference type="EC" id="2.7.7.48"/>
    </reaction>
</comment>
<dbReference type="EC" id="2.7.7.48" evidence="1"/>
<accession>A0A8S5KYB5</accession>
<keyword evidence="9" id="KW-0479">Metal-binding</keyword>
<proteinExistence type="predicted"/>
<evidence type="ECO:0000256" key="7">
    <source>
        <dbReference type="ARBA" id="ARBA00030248"/>
    </source>
</evidence>
<evidence type="ECO:0000256" key="8">
    <source>
        <dbReference type="ARBA" id="ARBA00048744"/>
    </source>
</evidence>
<gene>
    <name evidence="11" type="primary">ESE006_3</name>
</gene>
<dbReference type="GO" id="GO:0039694">
    <property type="term" value="P:viral RNA genome replication"/>
    <property type="evidence" value="ECO:0007669"/>
    <property type="project" value="InterPro"/>
</dbReference>
<feature type="binding site" evidence="9">
    <location>
        <position position="318"/>
    </location>
    <ligand>
        <name>Mg(2+)</name>
        <dbReference type="ChEBI" id="CHEBI:18420"/>
        <label>2</label>
    </ligand>
</feature>
<evidence type="ECO:0000256" key="5">
    <source>
        <dbReference type="ARBA" id="ARBA00022741"/>
    </source>
</evidence>
<evidence type="ECO:0000313" key="11">
    <source>
        <dbReference type="EMBL" id="DAD49882.1"/>
    </source>
</evidence>